<dbReference type="AlphaFoldDB" id="A0A0F9H2U9"/>
<feature type="non-terminal residue" evidence="2">
    <location>
        <position position="1"/>
    </location>
</feature>
<feature type="coiled-coil region" evidence="1">
    <location>
        <begin position="81"/>
        <end position="108"/>
    </location>
</feature>
<sequence length="108" mass="12461">AKADVVWNTFAKHDDVELLAKVEGSFLQQMYQYREELALLDLMTSFHVENGEMRAMVNWTKMNMVMVGGIRQNRALINVVADRVTDNYEALRSENKELRERVALLEAA</sequence>
<protein>
    <submittedName>
        <fullName evidence="2">Uncharacterized protein</fullName>
    </submittedName>
</protein>
<evidence type="ECO:0000313" key="2">
    <source>
        <dbReference type="EMBL" id="KKL69657.1"/>
    </source>
</evidence>
<dbReference type="EMBL" id="LAZR01026144">
    <property type="protein sequence ID" value="KKL69657.1"/>
    <property type="molecule type" value="Genomic_DNA"/>
</dbReference>
<evidence type="ECO:0000256" key="1">
    <source>
        <dbReference type="SAM" id="Coils"/>
    </source>
</evidence>
<gene>
    <name evidence="2" type="ORF">LCGC14_2112760</name>
</gene>
<accession>A0A0F9H2U9</accession>
<name>A0A0F9H2U9_9ZZZZ</name>
<comment type="caution">
    <text evidence="2">The sequence shown here is derived from an EMBL/GenBank/DDBJ whole genome shotgun (WGS) entry which is preliminary data.</text>
</comment>
<proteinExistence type="predicted"/>
<organism evidence="2">
    <name type="scientific">marine sediment metagenome</name>
    <dbReference type="NCBI Taxonomy" id="412755"/>
    <lineage>
        <taxon>unclassified sequences</taxon>
        <taxon>metagenomes</taxon>
        <taxon>ecological metagenomes</taxon>
    </lineage>
</organism>
<keyword evidence="1" id="KW-0175">Coiled coil</keyword>
<reference evidence="2" key="1">
    <citation type="journal article" date="2015" name="Nature">
        <title>Complex archaea that bridge the gap between prokaryotes and eukaryotes.</title>
        <authorList>
            <person name="Spang A."/>
            <person name="Saw J.H."/>
            <person name="Jorgensen S.L."/>
            <person name="Zaremba-Niedzwiedzka K."/>
            <person name="Martijn J."/>
            <person name="Lind A.E."/>
            <person name="van Eijk R."/>
            <person name="Schleper C."/>
            <person name="Guy L."/>
            <person name="Ettema T.J."/>
        </authorList>
    </citation>
    <scope>NUCLEOTIDE SEQUENCE</scope>
</reference>